<accession>A0ABP6A3G0</accession>
<dbReference type="Proteomes" id="UP001499942">
    <property type="component" value="Unassembled WGS sequence"/>
</dbReference>
<name>A0ABP6A3G0_9ACTN</name>
<dbReference type="RefSeq" id="WP_344363667.1">
    <property type="nucleotide sequence ID" value="NZ_BAAASR010000023.1"/>
</dbReference>
<keyword evidence="3" id="KW-1185">Reference proteome</keyword>
<dbReference type="PANTHER" id="PTHR33490">
    <property type="entry name" value="BLR5614 PROTEIN-RELATED"/>
    <property type="match status" value="1"/>
</dbReference>
<dbReference type="InterPro" id="IPR002931">
    <property type="entry name" value="Transglutaminase-like"/>
</dbReference>
<evidence type="ECO:0000313" key="2">
    <source>
        <dbReference type="EMBL" id="GAA2505688.1"/>
    </source>
</evidence>
<protein>
    <submittedName>
        <fullName evidence="2">Transglutaminase domain-containing protein</fullName>
    </submittedName>
</protein>
<dbReference type="Gene3D" id="3.10.620.30">
    <property type="match status" value="1"/>
</dbReference>
<sequence>MEMFQQVADISAYLAADEAVDHEHPQVRAVVRRLAVDHTDAYSYAEAAFEYVRDTVSHSMDADDPRVTWRASDVLEQGTGICYAKSHALVALLRARSIPAALCYQRLEVVHGLVAVKLPGGAGWVRQDPRGNGRGVDARFRADREQLAFRVRPAFNEMDYPVLYAAPHPVILSALRAARDRPHLDRTLPTALPATDTA</sequence>
<comment type="caution">
    <text evidence="2">The sequence shown here is derived from an EMBL/GenBank/DDBJ whole genome shotgun (WGS) entry which is preliminary data.</text>
</comment>
<gene>
    <name evidence="2" type="ORF">GCM10010393_43060</name>
</gene>
<dbReference type="SUPFAM" id="SSF54001">
    <property type="entry name" value="Cysteine proteinases"/>
    <property type="match status" value="1"/>
</dbReference>
<reference evidence="3" key="1">
    <citation type="journal article" date="2019" name="Int. J. Syst. Evol. Microbiol.">
        <title>The Global Catalogue of Microorganisms (GCM) 10K type strain sequencing project: providing services to taxonomists for standard genome sequencing and annotation.</title>
        <authorList>
            <consortium name="The Broad Institute Genomics Platform"/>
            <consortium name="The Broad Institute Genome Sequencing Center for Infectious Disease"/>
            <person name="Wu L."/>
            <person name="Ma J."/>
        </authorList>
    </citation>
    <scope>NUCLEOTIDE SEQUENCE [LARGE SCALE GENOMIC DNA]</scope>
    <source>
        <strain evidence="3">JCM 5062</strain>
    </source>
</reference>
<dbReference type="InterPro" id="IPR038765">
    <property type="entry name" value="Papain-like_cys_pep_sf"/>
</dbReference>
<dbReference type="Pfam" id="PF01841">
    <property type="entry name" value="Transglut_core"/>
    <property type="match status" value="1"/>
</dbReference>
<dbReference type="EMBL" id="BAAASR010000023">
    <property type="protein sequence ID" value="GAA2505688.1"/>
    <property type="molecule type" value="Genomic_DNA"/>
</dbReference>
<proteinExistence type="predicted"/>
<organism evidence="2 3">
    <name type="scientific">Streptomyces gobitricini</name>
    <dbReference type="NCBI Taxonomy" id="68211"/>
    <lineage>
        <taxon>Bacteria</taxon>
        <taxon>Bacillati</taxon>
        <taxon>Actinomycetota</taxon>
        <taxon>Actinomycetes</taxon>
        <taxon>Kitasatosporales</taxon>
        <taxon>Streptomycetaceae</taxon>
        <taxon>Streptomyces</taxon>
    </lineage>
</organism>
<evidence type="ECO:0000259" key="1">
    <source>
        <dbReference type="Pfam" id="PF01841"/>
    </source>
</evidence>
<dbReference type="PANTHER" id="PTHR33490:SF3">
    <property type="entry name" value="CONSERVED INTEGRAL MEMBRANE PROTEIN"/>
    <property type="match status" value="1"/>
</dbReference>
<evidence type="ECO:0000313" key="3">
    <source>
        <dbReference type="Proteomes" id="UP001499942"/>
    </source>
</evidence>
<feature type="domain" description="Transglutaminase-like" evidence="1">
    <location>
        <begin position="29"/>
        <end position="129"/>
    </location>
</feature>